<dbReference type="InterPro" id="IPR036188">
    <property type="entry name" value="FAD/NAD-bd_sf"/>
</dbReference>
<organism evidence="4 5">
    <name type="scientific">Thermovibrio ammonificans (strain DSM 15698 / JCM 12110 / HB-1)</name>
    <dbReference type="NCBI Taxonomy" id="648996"/>
    <lineage>
        <taxon>Bacteria</taxon>
        <taxon>Pseudomonadati</taxon>
        <taxon>Aquificota</taxon>
        <taxon>Aquificia</taxon>
        <taxon>Desulfurobacteriales</taxon>
        <taxon>Desulfurobacteriaceae</taxon>
        <taxon>Thermovibrio</taxon>
    </lineage>
</organism>
<sequence>MVKVFDADRKLARVLWKRRVKRARAFRLSLLFPGLGQVYQGRLSAGVAFSVIGLFPLYYLYLVGKGLNYGTVTLLAAQGLLYGLQALDAKRGASRETSPCEDRCPASVAVPAFLSFAQEGKIHESYAAFCVKSPFPYILGRLCPAPCESVCGVLPGRPLKIKELHRRVGERLLSEVEVVKRSPFFPPAGRKVAVIGGGLAGITAAYYLASIGVEVEIFEKEEQLGGLLNYIPDFKLDFELARKELKLFTSFENIKVHLGVEVRSLPENFDAYVVAVGAQVEKSFNPAGYTGSFLTPLKFLREPPKLKGKRVAVVGAGDTAFDVARLARRLGAEVDVLYRGRRESVKAQEAEVRAAISEGVNLYTGCEFKGAEGKRLIFSCGSSDYDYLVPAVGFEVDRELIGGLSSENSFITGDAATGMTTFIEAVSRARQTAVAVARKLGLGLRCWFDEDFYREKPKGAKSCGFICSEASLCEHCGQSVRS</sequence>
<protein>
    <submittedName>
        <fullName evidence="4">FAD-dependent pyridine nucleotide-disulfide oxidoreductase</fullName>
    </submittedName>
</protein>
<keyword evidence="1" id="KW-1133">Transmembrane helix</keyword>
<dbReference type="SUPFAM" id="SSF51971">
    <property type="entry name" value="Nucleotide-binding domain"/>
    <property type="match status" value="1"/>
</dbReference>
<keyword evidence="5" id="KW-1185">Reference proteome</keyword>
<name>E8T239_THEA1</name>
<dbReference type="EMBL" id="CP002444">
    <property type="protein sequence ID" value="ADU96934.1"/>
    <property type="molecule type" value="Genomic_DNA"/>
</dbReference>
<evidence type="ECO:0000313" key="5">
    <source>
        <dbReference type="Proteomes" id="UP000006362"/>
    </source>
</evidence>
<dbReference type="InterPro" id="IPR028261">
    <property type="entry name" value="DPD_II"/>
</dbReference>
<proteinExistence type="predicted"/>
<feature type="domain" description="Dihydroprymidine dehydrogenase" evidence="3">
    <location>
        <begin position="88"/>
        <end position="170"/>
    </location>
</feature>
<evidence type="ECO:0000256" key="1">
    <source>
        <dbReference type="SAM" id="Phobius"/>
    </source>
</evidence>
<keyword evidence="1" id="KW-0812">Transmembrane</keyword>
<reference evidence="4" key="1">
    <citation type="submission" date="2011-01" db="EMBL/GenBank/DDBJ databases">
        <title>Complete sequence of chromosome of Thermovibrio ammonificans HB-1.</title>
        <authorList>
            <consortium name="US DOE Joint Genome Institute"/>
            <person name="Lucas S."/>
            <person name="Copeland A."/>
            <person name="Lapidus A."/>
            <person name="Cheng J.-F."/>
            <person name="Goodwin L."/>
            <person name="Pitluck S."/>
            <person name="Davenport K."/>
            <person name="Detter J.C."/>
            <person name="Han C."/>
            <person name="Tapia R."/>
            <person name="Land M."/>
            <person name="Hauser L."/>
            <person name="Kyrpides N."/>
            <person name="Ivanova N."/>
            <person name="Ovchinnikova G."/>
            <person name="Vetriani C."/>
            <person name="Woyke T."/>
        </authorList>
    </citation>
    <scope>NUCLEOTIDE SEQUENCE [LARGE SCALE GENOMIC DNA]</scope>
    <source>
        <strain evidence="4">HB-1</strain>
    </source>
</reference>
<dbReference type="PRINTS" id="PR00419">
    <property type="entry name" value="ADXRDTASE"/>
</dbReference>
<dbReference type="Pfam" id="PF07992">
    <property type="entry name" value="Pyr_redox_2"/>
    <property type="match status" value="1"/>
</dbReference>
<dbReference type="STRING" id="648996.Theam_0967"/>
<dbReference type="OrthoDB" id="9803192at2"/>
<dbReference type="PANTHER" id="PTHR42783:SF3">
    <property type="entry name" value="GLUTAMATE SYNTHASE [NADPH] SMALL CHAIN-RELATED"/>
    <property type="match status" value="1"/>
</dbReference>
<accession>E8T239</accession>
<dbReference type="Gene3D" id="3.40.50.720">
    <property type="entry name" value="NAD(P)-binding Rossmann-like Domain"/>
    <property type="match status" value="1"/>
</dbReference>
<feature type="transmembrane region" description="Helical" evidence="1">
    <location>
        <begin position="43"/>
        <end position="61"/>
    </location>
</feature>
<keyword evidence="1" id="KW-0472">Membrane</keyword>
<evidence type="ECO:0000259" key="2">
    <source>
        <dbReference type="Pfam" id="PF07992"/>
    </source>
</evidence>
<evidence type="ECO:0000259" key="3">
    <source>
        <dbReference type="Pfam" id="PF14691"/>
    </source>
</evidence>
<gene>
    <name evidence="4" type="ordered locus">Theam_0967</name>
</gene>
<dbReference type="GO" id="GO:0016491">
    <property type="term" value="F:oxidoreductase activity"/>
    <property type="evidence" value="ECO:0007669"/>
    <property type="project" value="InterPro"/>
</dbReference>
<dbReference type="GO" id="GO:0051536">
    <property type="term" value="F:iron-sulfur cluster binding"/>
    <property type="evidence" value="ECO:0007669"/>
    <property type="project" value="InterPro"/>
</dbReference>
<dbReference type="KEGG" id="tam:Theam_0967"/>
<feature type="domain" description="FAD/NAD(P)-binding" evidence="2">
    <location>
        <begin position="191"/>
        <end position="401"/>
    </location>
</feature>
<evidence type="ECO:0000313" key="4">
    <source>
        <dbReference type="EMBL" id="ADU96934.1"/>
    </source>
</evidence>
<dbReference type="RefSeq" id="WP_013537720.1">
    <property type="nucleotide sequence ID" value="NC_014926.1"/>
</dbReference>
<dbReference type="SUPFAM" id="SSF46548">
    <property type="entry name" value="alpha-helical ferredoxin"/>
    <property type="match status" value="1"/>
</dbReference>
<dbReference type="InterPro" id="IPR009051">
    <property type="entry name" value="Helical_ferredxn"/>
</dbReference>
<dbReference type="AlphaFoldDB" id="E8T239"/>
<dbReference type="eggNOG" id="COG0493">
    <property type="taxonomic scope" value="Bacteria"/>
</dbReference>
<dbReference type="Gene3D" id="3.50.50.60">
    <property type="entry name" value="FAD/NAD(P)-binding domain"/>
    <property type="match status" value="1"/>
</dbReference>
<dbReference type="Proteomes" id="UP000006362">
    <property type="component" value="Chromosome"/>
</dbReference>
<dbReference type="Gene3D" id="1.10.1060.10">
    <property type="entry name" value="Alpha-helical ferredoxin"/>
    <property type="match status" value="1"/>
</dbReference>
<dbReference type="PANTHER" id="PTHR42783">
    <property type="entry name" value="GLUTAMATE SYNTHASE [NADPH] SMALL CHAIN"/>
    <property type="match status" value="1"/>
</dbReference>
<dbReference type="HOGENOM" id="CLU_558650_0_0_0"/>
<dbReference type="InterPro" id="IPR023753">
    <property type="entry name" value="FAD/NAD-binding_dom"/>
</dbReference>
<dbReference type="Pfam" id="PF14691">
    <property type="entry name" value="Fer4_20"/>
    <property type="match status" value="1"/>
</dbReference>